<keyword evidence="2" id="KW-0501">Molybdenum cofactor biosynthesis</keyword>
<name>A0A8I0KN96_9ACTO</name>
<keyword evidence="6" id="KW-1185">Reference proteome</keyword>
<feature type="domain" description="MoaB/Mog" evidence="4">
    <location>
        <begin position="28"/>
        <end position="176"/>
    </location>
</feature>
<comment type="pathway">
    <text evidence="1">Cofactor biosynthesis; molybdopterin biosynthesis.</text>
</comment>
<dbReference type="PANTHER" id="PTHR43764:SF1">
    <property type="entry name" value="MOLYBDOPTERIN MOLYBDOTRANSFERASE"/>
    <property type="match status" value="1"/>
</dbReference>
<gene>
    <name evidence="5" type="ORF">H8R10_02205</name>
</gene>
<dbReference type="InterPro" id="IPR036425">
    <property type="entry name" value="MoaB/Mog-like_dom_sf"/>
</dbReference>
<sequence>MSAPETRPSRPPMSRGRLVPLDRDVPGAVITVSTRCSLGEAEDRSGPRAVAILAEHRIVCPPPLVVPDDVAAIRAAIAEEIAAGARLVVTTGGTGVTPGDVTPEACEPLIDQRCHAIETQVLLRGLDNTPLAALSRGYVGITHEGNARGVVIANAPGSRGGVADTLAVLAPLFPHLLEQLDNSDH</sequence>
<dbReference type="RefSeq" id="WP_191071124.1">
    <property type="nucleotide sequence ID" value="NZ_CP060506.1"/>
</dbReference>
<dbReference type="GO" id="GO:0006777">
    <property type="term" value="P:Mo-molybdopterin cofactor biosynthetic process"/>
    <property type="evidence" value="ECO:0007669"/>
    <property type="project" value="UniProtKB-KW"/>
</dbReference>
<dbReference type="Proteomes" id="UP000627538">
    <property type="component" value="Unassembled WGS sequence"/>
</dbReference>
<dbReference type="AlphaFoldDB" id="A0A8I0KN96"/>
<evidence type="ECO:0000313" key="5">
    <source>
        <dbReference type="EMBL" id="MBD3689046.1"/>
    </source>
</evidence>
<dbReference type="InterPro" id="IPR051920">
    <property type="entry name" value="MPT_Adenylyltrnsfr/MoaC-Rel"/>
</dbReference>
<proteinExistence type="predicted"/>
<comment type="caution">
    <text evidence="5">The sequence shown here is derived from an EMBL/GenBank/DDBJ whole genome shotgun (WGS) entry which is preliminary data.</text>
</comment>
<dbReference type="EMBL" id="JACRUO010000001">
    <property type="protein sequence ID" value="MBD3689046.1"/>
    <property type="molecule type" value="Genomic_DNA"/>
</dbReference>
<feature type="region of interest" description="Disordered" evidence="3">
    <location>
        <begin position="1"/>
        <end position="20"/>
    </location>
</feature>
<dbReference type="InterPro" id="IPR001453">
    <property type="entry name" value="MoaB/Mog_dom"/>
</dbReference>
<dbReference type="SMART" id="SM00852">
    <property type="entry name" value="MoCF_biosynth"/>
    <property type="match status" value="1"/>
</dbReference>
<evidence type="ECO:0000313" key="6">
    <source>
        <dbReference type="Proteomes" id="UP000627538"/>
    </source>
</evidence>
<organism evidence="5 6">
    <name type="scientific">Nanchangia anserum</name>
    <dbReference type="NCBI Taxonomy" id="2692125"/>
    <lineage>
        <taxon>Bacteria</taxon>
        <taxon>Bacillati</taxon>
        <taxon>Actinomycetota</taxon>
        <taxon>Actinomycetes</taxon>
        <taxon>Actinomycetales</taxon>
        <taxon>Actinomycetaceae</taxon>
        <taxon>Nanchangia</taxon>
    </lineage>
</organism>
<protein>
    <submittedName>
        <fullName evidence="5">MogA/MoaB family molybdenum cofactor biosynthesis protein</fullName>
    </submittedName>
</protein>
<reference evidence="5 6" key="1">
    <citation type="submission" date="2020-08" db="EMBL/GenBank/DDBJ databases">
        <title>Winkia gen. nov., sp. nov., isolated from faeces of the Anser albifrons in China.</title>
        <authorList>
            <person name="Liu Q."/>
        </authorList>
    </citation>
    <scope>NUCLEOTIDE SEQUENCE [LARGE SCALE GENOMIC DNA]</scope>
    <source>
        <strain evidence="5 6">C62</strain>
    </source>
</reference>
<dbReference type="SUPFAM" id="SSF53218">
    <property type="entry name" value="Molybdenum cofactor biosynthesis proteins"/>
    <property type="match status" value="1"/>
</dbReference>
<evidence type="ECO:0000259" key="4">
    <source>
        <dbReference type="SMART" id="SM00852"/>
    </source>
</evidence>
<evidence type="ECO:0000256" key="2">
    <source>
        <dbReference type="ARBA" id="ARBA00023150"/>
    </source>
</evidence>
<dbReference type="UniPathway" id="UPA00344"/>
<dbReference type="PANTHER" id="PTHR43764">
    <property type="entry name" value="MOLYBDENUM COFACTOR BIOSYNTHESIS"/>
    <property type="match status" value="1"/>
</dbReference>
<accession>A0A8I0KN96</accession>
<dbReference type="Pfam" id="PF00994">
    <property type="entry name" value="MoCF_biosynth"/>
    <property type="match status" value="1"/>
</dbReference>
<dbReference type="PROSITE" id="PS01078">
    <property type="entry name" value="MOCF_BIOSYNTHESIS_1"/>
    <property type="match status" value="1"/>
</dbReference>
<dbReference type="Gene3D" id="3.40.980.10">
    <property type="entry name" value="MoaB/Mog-like domain"/>
    <property type="match status" value="1"/>
</dbReference>
<dbReference type="InterPro" id="IPR008284">
    <property type="entry name" value="MoCF_biosynth_CS"/>
</dbReference>
<evidence type="ECO:0000256" key="3">
    <source>
        <dbReference type="SAM" id="MobiDB-lite"/>
    </source>
</evidence>
<evidence type="ECO:0000256" key="1">
    <source>
        <dbReference type="ARBA" id="ARBA00005046"/>
    </source>
</evidence>